<dbReference type="SUPFAM" id="SSF48493">
    <property type="entry name" value="gene 59 helicase assembly protein"/>
    <property type="match status" value="1"/>
</dbReference>
<dbReference type="EMBL" id="MW117965">
    <property type="protein sequence ID" value="QPB07882.1"/>
    <property type="molecule type" value="Genomic_DNA"/>
</dbReference>
<reference evidence="3" key="1">
    <citation type="submission" date="2020-10" db="EMBL/GenBank/DDBJ databases">
        <title>The Isolation and Genome Sequence of a Novel Cyanophage S-H38 from the Yellow Sea, China.</title>
        <authorList>
            <person name="Jiang T."/>
        </authorList>
    </citation>
    <scope>NUCLEOTIDE SEQUENCE</scope>
</reference>
<dbReference type="GO" id="GO:0004386">
    <property type="term" value="F:helicase activity"/>
    <property type="evidence" value="ECO:0007669"/>
    <property type="project" value="UniProtKB-KW"/>
</dbReference>
<sequence length="203" mass="24189">MTGLEVYQMYIALKLHFTKENYDYFKFRGKSRVKQESFDKRKDSYFFKKLSAKYEKDRIEQFFVSNFIADDKNYIKNMMSPRGEQIYSQWVSRNENLINIFRDEINLLLDNIDKPYDKTFDTLFTCTRGKHPIILTSYLRGEISIETISILERCLGFVSGIDGTLTDPIWKTVKNQIIKYAPFLRIDRKTYKSTIIRQITEKG</sequence>
<name>A0A873WG39_9CAUD</name>
<keyword evidence="3" id="KW-0378">Hydrolase</keyword>
<organism evidence="3 4">
    <name type="scientific">Synechococcus phage S-H38</name>
    <dbReference type="NCBI Taxonomy" id="2783673"/>
    <lineage>
        <taxon>Viruses</taxon>
        <taxon>Duplodnaviria</taxon>
        <taxon>Heunggongvirae</taxon>
        <taxon>Uroviricota</taxon>
        <taxon>Caudoviricetes</taxon>
        <taxon>Pantevenvirales</taxon>
        <taxon>Kyanoviridae</taxon>
        <taxon>Yellowseavirus</taxon>
        <taxon>Yellowseavirus thirtyeight</taxon>
    </lineage>
</organism>
<dbReference type="Gene3D" id="1.10.220.50">
    <property type="entry name" value="Bacteriophage T4, Gp59, helicase assembly protein, C-terminal domain"/>
    <property type="match status" value="1"/>
</dbReference>
<proteinExistence type="inferred from homology"/>
<accession>A0A873WG39</accession>
<evidence type="ECO:0000259" key="1">
    <source>
        <dbReference type="Pfam" id="PF08993"/>
    </source>
</evidence>
<feature type="domain" description="Bacteriophage T4 Gp59 helicase assembly protein N-terminal" evidence="1">
    <location>
        <begin position="2"/>
        <end position="91"/>
    </location>
</feature>
<keyword evidence="3" id="KW-0547">Nucleotide-binding</keyword>
<dbReference type="InterPro" id="IPR015085">
    <property type="entry name" value="Phage_T4_Gp59_N"/>
</dbReference>
<dbReference type="GeneID" id="77946578"/>
<dbReference type="KEGG" id="vg:77946578"/>
<dbReference type="InterPro" id="IPR015086">
    <property type="entry name" value="Phage_T4_Gp59_C"/>
</dbReference>
<keyword evidence="3" id="KW-0347">Helicase</keyword>
<evidence type="ECO:0000259" key="2">
    <source>
        <dbReference type="Pfam" id="PF08994"/>
    </source>
</evidence>
<dbReference type="InterPro" id="IPR037082">
    <property type="entry name" value="Phage_T4_Gp59_C_sf"/>
</dbReference>
<dbReference type="Proteomes" id="UP000663144">
    <property type="component" value="Segment"/>
</dbReference>
<dbReference type="InterPro" id="IPR008944">
    <property type="entry name" value="Phage_T4_Gp59"/>
</dbReference>
<dbReference type="HAMAP" id="MF_04156">
    <property type="entry name" value="HELIC_LOADER_T4"/>
    <property type="match status" value="1"/>
</dbReference>
<dbReference type="Pfam" id="PF08993">
    <property type="entry name" value="T4_Gp59_N"/>
    <property type="match status" value="1"/>
</dbReference>
<dbReference type="InterPro" id="IPR023197">
    <property type="entry name" value="Phage_T4_Gp59_dom_sf"/>
</dbReference>
<feature type="domain" description="Bacteriophage T4 Gp59 helicase assembly protein C-terminal" evidence="2">
    <location>
        <begin position="101"/>
        <end position="197"/>
    </location>
</feature>
<evidence type="ECO:0000313" key="4">
    <source>
        <dbReference type="Proteomes" id="UP000663144"/>
    </source>
</evidence>
<evidence type="ECO:0000313" key="3">
    <source>
        <dbReference type="EMBL" id="QPB07882.1"/>
    </source>
</evidence>
<dbReference type="RefSeq" id="YP_010670373.1">
    <property type="nucleotide sequence ID" value="NC_070964.1"/>
</dbReference>
<protein>
    <submittedName>
        <fullName evidence="3">Loader of DNA helicase</fullName>
    </submittedName>
</protein>
<keyword evidence="4" id="KW-1185">Reference proteome</keyword>
<keyword evidence="3" id="KW-0067">ATP-binding</keyword>
<dbReference type="Pfam" id="PF08994">
    <property type="entry name" value="T4_Gp59_C"/>
    <property type="match status" value="1"/>
</dbReference>
<dbReference type="Gene3D" id="1.10.8.60">
    <property type="match status" value="1"/>
</dbReference>